<dbReference type="NCBIfam" id="TIGR00873">
    <property type="entry name" value="gnd"/>
    <property type="match status" value="1"/>
</dbReference>
<accession>A0A0L0DMW5</accession>
<dbReference type="Gene3D" id="3.40.50.720">
    <property type="entry name" value="NAD(P)-binding Rossmann-like Domain"/>
    <property type="match status" value="1"/>
</dbReference>
<dbReference type="GO" id="GO:0050661">
    <property type="term" value="F:NADP binding"/>
    <property type="evidence" value="ECO:0007669"/>
    <property type="project" value="InterPro"/>
</dbReference>
<protein>
    <recommendedName>
        <fullName evidence="10 13">6-phosphogluconate dehydrogenase, decarboxylating</fullName>
        <ecNumber evidence="10 13">1.1.1.44</ecNumber>
    </recommendedName>
</protein>
<sequence length="483" mass="51594">MAETKGDIGLIGLAVMGQNLILNMNDKGYTVVAYNRTQAKVDKFLAGEASGTKVQGASSLEELVGKLKSPRVVMIMIKSGSPVDGVIDELKPLLSPGDVIIDGGNEDYRITNRRVKELGEAGILHLGCGVSGGEEGARFGPSLMPGGAPEAWPIVKDLLQATAAKTPDGEPCCDFMGSGGAGHFVKMTHNGIEYGDMQLICEAYSLMLAQGMDHDELAATFTEWNSSELDSYLIEITAEIMAFRTDDGEPLLPLILDKAGQKGTGRLTAISALDFGIPVTLIAEAVFARCLSALKDQRVRAAPQLSGPAASSADDRTAFLDKLRSALYAAKILSYAQGFMLLAEASAKFEWELNMASIALTWREGCIIRSAFLGNIADAYHKDPSLENLLFDDFFNAAITKHESALREVVAYGVLNGIALPAFSAALSFYDGFRTADGSACLIQALRDRFGAHQYELKSNPGTFIHTNWTGHGGDVASSTYNA</sequence>
<dbReference type="InterPro" id="IPR008927">
    <property type="entry name" value="6-PGluconate_DH-like_C_sf"/>
</dbReference>
<comment type="catalytic activity">
    <reaction evidence="9 10 13">
        <text>6-phospho-D-gluconate + NADP(+) = D-ribulose 5-phosphate + CO2 + NADPH</text>
        <dbReference type="Rhea" id="RHEA:10116"/>
        <dbReference type="ChEBI" id="CHEBI:16526"/>
        <dbReference type="ChEBI" id="CHEBI:57783"/>
        <dbReference type="ChEBI" id="CHEBI:58121"/>
        <dbReference type="ChEBI" id="CHEBI:58349"/>
        <dbReference type="ChEBI" id="CHEBI:58759"/>
        <dbReference type="EC" id="1.1.1.44"/>
    </reaction>
</comment>
<gene>
    <name evidence="15" type="ORF">AMSG_08881</name>
</gene>
<organism evidence="15 16">
    <name type="scientific">Thecamonas trahens ATCC 50062</name>
    <dbReference type="NCBI Taxonomy" id="461836"/>
    <lineage>
        <taxon>Eukaryota</taxon>
        <taxon>Apusozoa</taxon>
        <taxon>Apusomonadida</taxon>
        <taxon>Apusomonadidae</taxon>
        <taxon>Thecamonas</taxon>
    </lineage>
</organism>
<dbReference type="OrthoDB" id="434986at2759"/>
<dbReference type="EMBL" id="GL349481">
    <property type="protein sequence ID" value="KNC53376.1"/>
    <property type="molecule type" value="Genomic_DNA"/>
</dbReference>
<evidence type="ECO:0000256" key="1">
    <source>
        <dbReference type="ARBA" id="ARBA00002526"/>
    </source>
</evidence>
<evidence type="ECO:0000313" key="15">
    <source>
        <dbReference type="EMBL" id="KNC53376.1"/>
    </source>
</evidence>
<keyword evidence="7 13" id="KW-0311">Gluconate utilization</keyword>
<dbReference type="GeneID" id="25567468"/>
<evidence type="ECO:0000256" key="8">
    <source>
        <dbReference type="ARBA" id="ARBA00023126"/>
    </source>
</evidence>
<dbReference type="InterPro" id="IPR036291">
    <property type="entry name" value="NAD(P)-bd_dom_sf"/>
</dbReference>
<dbReference type="EC" id="1.1.1.44" evidence="10 13"/>
<proteinExistence type="inferred from homology"/>
<dbReference type="InterPro" id="IPR013328">
    <property type="entry name" value="6PGD_dom2"/>
</dbReference>
<feature type="binding site" evidence="12">
    <location>
        <position position="447"/>
    </location>
    <ligand>
        <name>substrate</name>
        <note>ligand shared between dimeric partners</note>
    </ligand>
</feature>
<dbReference type="OMA" id="QALYMGK"/>
<keyword evidence="8 10" id="KW-0570">Pentose shunt</keyword>
<dbReference type="GO" id="GO:0006098">
    <property type="term" value="P:pentose-phosphate shunt"/>
    <property type="evidence" value="ECO:0007669"/>
    <property type="project" value="UniProtKB-UniPathway"/>
</dbReference>
<dbReference type="GO" id="GO:0004616">
    <property type="term" value="F:phosphogluconate dehydrogenase (decarboxylating) activity"/>
    <property type="evidence" value="ECO:0007669"/>
    <property type="project" value="UniProtKB-EC"/>
</dbReference>
<feature type="active site" description="Proton donor" evidence="11">
    <location>
        <position position="193"/>
    </location>
</feature>
<reference evidence="15 16" key="1">
    <citation type="submission" date="2010-05" db="EMBL/GenBank/DDBJ databases">
        <title>The Genome Sequence of Thecamonas trahens ATCC 50062.</title>
        <authorList>
            <consortium name="The Broad Institute Genome Sequencing Platform"/>
            <person name="Russ C."/>
            <person name="Cuomo C."/>
            <person name="Shea T."/>
            <person name="Young S.K."/>
            <person name="Zeng Q."/>
            <person name="Koehrsen M."/>
            <person name="Haas B."/>
            <person name="Borodovsky M."/>
            <person name="Guigo R."/>
            <person name="Alvarado L."/>
            <person name="Berlin A."/>
            <person name="Bochicchio J."/>
            <person name="Borenstein D."/>
            <person name="Chapman S."/>
            <person name="Chen Z."/>
            <person name="Freedman E."/>
            <person name="Gellesch M."/>
            <person name="Goldberg J."/>
            <person name="Griggs A."/>
            <person name="Gujja S."/>
            <person name="Heilman E."/>
            <person name="Heiman D."/>
            <person name="Hepburn T."/>
            <person name="Howarth C."/>
            <person name="Jen D."/>
            <person name="Larson L."/>
            <person name="Mehta T."/>
            <person name="Park D."/>
            <person name="Pearson M."/>
            <person name="Roberts A."/>
            <person name="Saif S."/>
            <person name="Shenoy N."/>
            <person name="Sisk P."/>
            <person name="Stolte C."/>
            <person name="Sykes S."/>
            <person name="Thomson T."/>
            <person name="Walk T."/>
            <person name="White J."/>
            <person name="Yandava C."/>
            <person name="Burger G."/>
            <person name="Gray M.W."/>
            <person name="Holland P.W.H."/>
            <person name="King N."/>
            <person name="Lang F.B.F."/>
            <person name="Roger A.J."/>
            <person name="Ruiz-Trillo I."/>
            <person name="Lander E."/>
            <person name="Nusbaum C."/>
        </authorList>
    </citation>
    <scope>NUCLEOTIDE SEQUENCE [LARGE SCALE GENOMIC DNA]</scope>
    <source>
        <strain evidence="15 16">ATCC 50062</strain>
    </source>
</reference>
<feature type="domain" description="6-phosphogluconate dehydrogenase C-terminal" evidence="14">
    <location>
        <begin position="182"/>
        <end position="470"/>
    </location>
</feature>
<dbReference type="eggNOG" id="KOG2653">
    <property type="taxonomic scope" value="Eukaryota"/>
</dbReference>
<evidence type="ECO:0000256" key="6">
    <source>
        <dbReference type="ARBA" id="ARBA00023002"/>
    </source>
</evidence>
<evidence type="ECO:0000256" key="12">
    <source>
        <dbReference type="PIRSR" id="PIRSR000109-2"/>
    </source>
</evidence>
<evidence type="ECO:0000256" key="13">
    <source>
        <dbReference type="RuleBase" id="RU000485"/>
    </source>
</evidence>
<evidence type="ECO:0000313" key="16">
    <source>
        <dbReference type="Proteomes" id="UP000054408"/>
    </source>
</evidence>
<dbReference type="STRING" id="461836.A0A0L0DMW5"/>
<feature type="binding site" description="in other chain" evidence="12">
    <location>
        <position position="105"/>
    </location>
    <ligand>
        <name>substrate</name>
        <note>ligand shared between dimeric partners</note>
    </ligand>
</feature>
<evidence type="ECO:0000256" key="7">
    <source>
        <dbReference type="ARBA" id="ARBA00023064"/>
    </source>
</evidence>
<evidence type="ECO:0000256" key="4">
    <source>
        <dbReference type="ARBA" id="ARBA00011738"/>
    </source>
</evidence>
<evidence type="ECO:0000256" key="10">
    <source>
        <dbReference type="PIRNR" id="PIRNR000109"/>
    </source>
</evidence>
<evidence type="ECO:0000256" key="9">
    <source>
        <dbReference type="ARBA" id="ARBA00048640"/>
    </source>
</evidence>
<dbReference type="Pfam" id="PF03446">
    <property type="entry name" value="NAD_binding_2"/>
    <property type="match status" value="1"/>
</dbReference>
<evidence type="ECO:0000256" key="11">
    <source>
        <dbReference type="PIRSR" id="PIRSR000109-1"/>
    </source>
</evidence>
<dbReference type="SUPFAM" id="SSF51735">
    <property type="entry name" value="NAD(P)-binding Rossmann-fold domains"/>
    <property type="match status" value="1"/>
</dbReference>
<keyword evidence="16" id="KW-1185">Reference proteome</keyword>
<dbReference type="SMART" id="SM01350">
    <property type="entry name" value="6PGD"/>
    <property type="match status" value="1"/>
</dbReference>
<feature type="active site" description="Proton acceptor" evidence="11">
    <location>
        <position position="186"/>
    </location>
</feature>
<dbReference type="RefSeq" id="XP_013754421.1">
    <property type="nucleotide sequence ID" value="XM_013898967.1"/>
</dbReference>
<evidence type="ECO:0000256" key="5">
    <source>
        <dbReference type="ARBA" id="ARBA00022857"/>
    </source>
</evidence>
<evidence type="ECO:0000256" key="3">
    <source>
        <dbReference type="ARBA" id="ARBA00008419"/>
    </source>
</evidence>
<dbReference type="PANTHER" id="PTHR11811">
    <property type="entry name" value="6-PHOSPHOGLUCONATE DEHYDROGENASE"/>
    <property type="match status" value="1"/>
</dbReference>
<comment type="function">
    <text evidence="1 10">Catalyzes the oxidative decarboxylation of 6-phosphogluconate to ribulose 5-phosphate and CO(2), with concomitant reduction of NADP to NADPH.</text>
</comment>
<dbReference type="Gene3D" id="1.10.1040.10">
    <property type="entry name" value="N-(1-d-carboxylethyl)-l-norvaline Dehydrogenase, domain 2"/>
    <property type="match status" value="1"/>
</dbReference>
<feature type="binding site" evidence="12">
    <location>
        <position position="453"/>
    </location>
    <ligand>
        <name>substrate</name>
        <note>ligand shared between dimeric partners</note>
    </ligand>
</feature>
<feature type="binding site" description="in other chain" evidence="12">
    <location>
        <position position="194"/>
    </location>
    <ligand>
        <name>substrate</name>
        <note>ligand shared between dimeric partners</note>
    </ligand>
</feature>
<dbReference type="UniPathway" id="UPA00115">
    <property type="reaction ID" value="UER00410"/>
</dbReference>
<keyword evidence="5 10" id="KW-0521">NADP</keyword>
<evidence type="ECO:0000259" key="14">
    <source>
        <dbReference type="SMART" id="SM01350"/>
    </source>
</evidence>
<dbReference type="AlphaFoldDB" id="A0A0L0DMW5"/>
<dbReference type="NCBIfam" id="NF006765">
    <property type="entry name" value="PRK09287.1"/>
    <property type="match status" value="1"/>
</dbReference>
<comment type="pathway">
    <text evidence="2 10 13">Carbohydrate degradation; pentose phosphate pathway; D-ribulose 5-phosphate from D-glucose 6-phosphate (oxidative stage): step 3/3.</text>
</comment>
<feature type="binding site" description="in other chain" evidence="12">
    <location>
        <position position="289"/>
    </location>
    <ligand>
        <name>substrate</name>
        <note>ligand shared between dimeric partners</note>
    </ligand>
</feature>
<dbReference type="FunFam" id="1.20.5.320:FF:000002">
    <property type="entry name" value="6-phosphogluconate dehydrogenase, decarboxylating"/>
    <property type="match status" value="1"/>
</dbReference>
<dbReference type="Pfam" id="PF00393">
    <property type="entry name" value="6PGD"/>
    <property type="match status" value="1"/>
</dbReference>
<evidence type="ECO:0000256" key="2">
    <source>
        <dbReference type="ARBA" id="ARBA00004874"/>
    </source>
</evidence>
<keyword evidence="6 10" id="KW-0560">Oxidoreductase</keyword>
<dbReference type="PIRSF" id="PIRSF000109">
    <property type="entry name" value="6PGD"/>
    <property type="match status" value="1"/>
</dbReference>
<dbReference type="FunFam" id="1.10.1040.10:FF:000002">
    <property type="entry name" value="6-phosphogluconate dehydrogenase, decarboxylating"/>
    <property type="match status" value="1"/>
</dbReference>
<comment type="subunit">
    <text evidence="4 10">Homodimer.</text>
</comment>
<dbReference type="InterPro" id="IPR006113">
    <property type="entry name" value="6PGDH_Gnd/GntZ"/>
</dbReference>
<feature type="binding site" description="in other chain" evidence="12">
    <location>
        <begin position="131"/>
        <end position="133"/>
    </location>
    <ligand>
        <name>substrate</name>
        <note>ligand shared between dimeric partners</note>
    </ligand>
</feature>
<dbReference type="PRINTS" id="PR00076">
    <property type="entry name" value="6PGDHDRGNASE"/>
</dbReference>
<dbReference type="SUPFAM" id="SSF48179">
    <property type="entry name" value="6-phosphogluconate dehydrogenase C-terminal domain-like"/>
    <property type="match status" value="1"/>
</dbReference>
<feature type="binding site" description="in other chain" evidence="12">
    <location>
        <position position="262"/>
    </location>
    <ligand>
        <name>substrate</name>
        <note>ligand shared between dimeric partners</note>
    </ligand>
</feature>
<dbReference type="GO" id="GO:0019521">
    <property type="term" value="P:D-gluconate metabolic process"/>
    <property type="evidence" value="ECO:0007669"/>
    <property type="project" value="UniProtKB-KW"/>
</dbReference>
<dbReference type="FunFam" id="3.40.50.720:FF:000007">
    <property type="entry name" value="6-phosphogluconate dehydrogenase, decarboxylating"/>
    <property type="match status" value="1"/>
</dbReference>
<dbReference type="InterPro" id="IPR006114">
    <property type="entry name" value="6PGDH_C"/>
</dbReference>
<dbReference type="Proteomes" id="UP000054408">
    <property type="component" value="Unassembled WGS sequence"/>
</dbReference>
<feature type="binding site" description="in other chain" evidence="12">
    <location>
        <begin position="189"/>
        <end position="190"/>
    </location>
    <ligand>
        <name>substrate</name>
        <note>ligand shared between dimeric partners</note>
    </ligand>
</feature>
<comment type="similarity">
    <text evidence="3 10 13">Belongs to the 6-phosphogluconate dehydrogenase family.</text>
</comment>
<name>A0A0L0DMW5_THETB</name>
<dbReference type="Gene3D" id="1.20.5.320">
    <property type="entry name" value="6-Phosphogluconate Dehydrogenase, domain 3"/>
    <property type="match status" value="1"/>
</dbReference>
<dbReference type="InterPro" id="IPR006115">
    <property type="entry name" value="6PGDH_NADP-bd"/>
</dbReference>
<dbReference type="InterPro" id="IPR006183">
    <property type="entry name" value="Pgluconate_DH"/>
</dbReference>